<dbReference type="EMBL" id="JBFNQD010000009">
    <property type="protein sequence ID" value="MEW9308526.1"/>
    <property type="molecule type" value="Genomic_DNA"/>
</dbReference>
<comment type="subcellular location">
    <subcellularLocation>
        <location evidence="1">Golgi apparatus membrane</location>
        <topology evidence="1">Multi-pass membrane protein</topology>
    </subcellularLocation>
</comment>
<dbReference type="InterPro" id="IPR029044">
    <property type="entry name" value="Nucleotide-diphossugar_trans"/>
</dbReference>
<comment type="caution">
    <text evidence="8">The sequence shown here is derived from an EMBL/GenBank/DDBJ whole genome shotgun (WGS) entry which is preliminary data.</text>
</comment>
<accession>A0ABV3PSS2</accession>
<feature type="transmembrane region" description="Helical" evidence="6">
    <location>
        <begin position="361"/>
        <end position="380"/>
    </location>
</feature>
<keyword evidence="4 6" id="KW-1133">Transmembrane helix</keyword>
<evidence type="ECO:0000256" key="6">
    <source>
        <dbReference type="SAM" id="Phobius"/>
    </source>
</evidence>
<feature type="transmembrane region" description="Helical" evidence="6">
    <location>
        <begin position="333"/>
        <end position="355"/>
    </location>
</feature>
<dbReference type="Pfam" id="PF13632">
    <property type="entry name" value="Glyco_trans_2_3"/>
    <property type="match status" value="1"/>
</dbReference>
<dbReference type="PANTHER" id="PTHR32044:SF80">
    <property type="entry name" value="XYLOGLUCAN GLYCOSYLTRANSFERASE 2-RELATED"/>
    <property type="match status" value="1"/>
</dbReference>
<evidence type="ECO:0000313" key="9">
    <source>
        <dbReference type="Proteomes" id="UP001555786"/>
    </source>
</evidence>
<dbReference type="InterPro" id="IPR001173">
    <property type="entry name" value="Glyco_trans_2-like"/>
</dbReference>
<organism evidence="8 9">
    <name type="scientific">Labrys neptuniae</name>
    <dbReference type="NCBI Taxonomy" id="376174"/>
    <lineage>
        <taxon>Bacteria</taxon>
        <taxon>Pseudomonadati</taxon>
        <taxon>Pseudomonadota</taxon>
        <taxon>Alphaproteobacteria</taxon>
        <taxon>Hyphomicrobiales</taxon>
        <taxon>Xanthobacteraceae</taxon>
        <taxon>Labrys</taxon>
    </lineage>
</organism>
<dbReference type="Proteomes" id="UP001555786">
    <property type="component" value="Unassembled WGS sequence"/>
</dbReference>
<name>A0ABV3PSS2_9HYPH</name>
<keyword evidence="3 6" id="KW-0812">Transmembrane</keyword>
<reference evidence="8 9" key="1">
    <citation type="submission" date="2024-07" db="EMBL/GenBank/DDBJ databases">
        <title>Description of Labrys sedimenti sp. nov., isolated from a diclofenac-degrading enrichment culture.</title>
        <authorList>
            <person name="Tancsics A."/>
            <person name="Csepanyi A."/>
        </authorList>
    </citation>
    <scope>NUCLEOTIDE SEQUENCE [LARGE SCALE GENOMIC DNA]</scope>
    <source>
        <strain evidence="8 9">LMG 23578</strain>
    </source>
</reference>
<sequence>MTGLWESLWAVAGWLAVILAVISLLGWSVTFGSTLATFYLVFKHWRLRKAGVEAERLLLARGLPDRADLPDVVVQIPTFNEGAMVARALDAATALDWPRERLHIQILDDSTDGSTVFANEEVARRRAQGFDVVLIHRKDRTEYKAGALANAMTLTPHGFFAILDVDYVPDPDFLKKTMTCLLADPKLAFIQARFDYLNRDANPLTRTQAVLLDAHLAIEQGTRCWAGHPLPFNGTCGVWRREAIEAAGGWRGGTLAEDLDLSYRAWRIGRRGSFLMSVPVPGELPETMKAWMTQQQRWTKGFGEVMLRLLCPILGDGSLSLTDRLKAAMHLGVWWSGLAWAVALPAGIGAIVLGAPLRWELAGVLVGQLLIGYVALFVFLRAGNLSLRPGETSLSDFLREFVQVSRDLFRIGAVIGPAQREVIFGKRSEFVRTPKSTAAPKVV</sequence>
<evidence type="ECO:0000313" key="8">
    <source>
        <dbReference type="EMBL" id="MEW9308526.1"/>
    </source>
</evidence>
<evidence type="ECO:0000256" key="2">
    <source>
        <dbReference type="ARBA" id="ARBA00022679"/>
    </source>
</evidence>
<gene>
    <name evidence="8" type="ORF">ABXS05_23435</name>
</gene>
<evidence type="ECO:0000256" key="4">
    <source>
        <dbReference type="ARBA" id="ARBA00022989"/>
    </source>
</evidence>
<evidence type="ECO:0000256" key="5">
    <source>
        <dbReference type="ARBA" id="ARBA00023136"/>
    </source>
</evidence>
<dbReference type="Gene3D" id="3.90.550.10">
    <property type="entry name" value="Spore Coat Polysaccharide Biosynthesis Protein SpsA, Chain A"/>
    <property type="match status" value="1"/>
</dbReference>
<keyword evidence="2" id="KW-0808">Transferase</keyword>
<keyword evidence="9" id="KW-1185">Reference proteome</keyword>
<dbReference type="PANTHER" id="PTHR32044">
    <property type="entry name" value="GLUCOMANNAN 4-BETA-MANNOSYLTRANSFERASE 9"/>
    <property type="match status" value="1"/>
</dbReference>
<evidence type="ECO:0000256" key="1">
    <source>
        <dbReference type="ARBA" id="ARBA00004653"/>
    </source>
</evidence>
<evidence type="ECO:0000259" key="7">
    <source>
        <dbReference type="Pfam" id="PF13632"/>
    </source>
</evidence>
<feature type="transmembrane region" description="Helical" evidence="6">
    <location>
        <begin position="12"/>
        <end position="42"/>
    </location>
</feature>
<protein>
    <submittedName>
        <fullName evidence="8">Glycosyltransferase family 2 protein</fullName>
    </submittedName>
</protein>
<evidence type="ECO:0000256" key="3">
    <source>
        <dbReference type="ARBA" id="ARBA00022692"/>
    </source>
</evidence>
<dbReference type="SUPFAM" id="SSF53448">
    <property type="entry name" value="Nucleotide-diphospho-sugar transferases"/>
    <property type="match status" value="1"/>
</dbReference>
<dbReference type="RefSeq" id="WP_367625557.1">
    <property type="nucleotide sequence ID" value="NZ_JBFNQD010000009.1"/>
</dbReference>
<keyword evidence="5 6" id="KW-0472">Membrane</keyword>
<proteinExistence type="predicted"/>
<feature type="domain" description="Glycosyltransferase 2-like" evidence="7">
    <location>
        <begin position="160"/>
        <end position="346"/>
    </location>
</feature>